<dbReference type="SMART" id="SM00325">
    <property type="entry name" value="RhoGEF"/>
    <property type="match status" value="1"/>
</dbReference>
<dbReference type="Pfam" id="PF17820">
    <property type="entry name" value="PDZ_6"/>
    <property type="match status" value="1"/>
</dbReference>
<dbReference type="PROSITE" id="PS50010">
    <property type="entry name" value="DH_2"/>
    <property type="match status" value="1"/>
</dbReference>
<dbReference type="Gene3D" id="1.20.900.10">
    <property type="entry name" value="Dbl homology (DH) domain"/>
    <property type="match status" value="1"/>
</dbReference>
<dbReference type="InterPro" id="IPR035899">
    <property type="entry name" value="DBL_dom_sf"/>
</dbReference>
<dbReference type="AlphaFoldDB" id="A0AAD9KA29"/>
<reference evidence="5" key="1">
    <citation type="journal article" date="2023" name="Mol. Biol. Evol.">
        <title>Third-Generation Sequencing Reveals the Adaptive Role of the Epigenome in Three Deep-Sea Polychaetes.</title>
        <authorList>
            <person name="Perez M."/>
            <person name="Aroh O."/>
            <person name="Sun Y."/>
            <person name="Lan Y."/>
            <person name="Juniper S.K."/>
            <person name="Young C.R."/>
            <person name="Angers B."/>
            <person name="Qian P.Y."/>
        </authorList>
    </citation>
    <scope>NUCLEOTIDE SEQUENCE</scope>
    <source>
        <strain evidence="5">P08H-3</strain>
    </source>
</reference>
<dbReference type="GO" id="GO:0005634">
    <property type="term" value="C:nucleus"/>
    <property type="evidence" value="ECO:0007669"/>
    <property type="project" value="TreeGrafter"/>
</dbReference>
<evidence type="ECO:0000256" key="1">
    <source>
        <dbReference type="SAM" id="MobiDB-lite"/>
    </source>
</evidence>
<dbReference type="Proteomes" id="UP001208570">
    <property type="component" value="Unassembled WGS sequence"/>
</dbReference>
<feature type="compositionally biased region" description="Low complexity" evidence="1">
    <location>
        <begin position="445"/>
        <end position="458"/>
    </location>
</feature>
<evidence type="ECO:0000313" key="5">
    <source>
        <dbReference type="EMBL" id="KAK2167898.1"/>
    </source>
</evidence>
<evidence type="ECO:0000259" key="4">
    <source>
        <dbReference type="PROSITE" id="PS50106"/>
    </source>
</evidence>
<feature type="region of interest" description="Disordered" evidence="1">
    <location>
        <begin position="423"/>
        <end position="458"/>
    </location>
</feature>
<feature type="compositionally biased region" description="Low complexity" evidence="1">
    <location>
        <begin position="173"/>
        <end position="182"/>
    </location>
</feature>
<dbReference type="SUPFAM" id="SSF50729">
    <property type="entry name" value="PH domain-like"/>
    <property type="match status" value="1"/>
</dbReference>
<dbReference type="PANTHER" id="PTHR46848:SF1">
    <property type="entry name" value="REGULATOR OF G-PROTEIN SIGNALING 3"/>
    <property type="match status" value="1"/>
</dbReference>
<feature type="compositionally biased region" description="Polar residues" evidence="1">
    <location>
        <begin position="423"/>
        <end position="433"/>
    </location>
</feature>
<dbReference type="Pfam" id="PF00621">
    <property type="entry name" value="RhoGEF"/>
    <property type="match status" value="1"/>
</dbReference>
<sequence length="620" mass="71191">MVCWVIRHMVCWVIRHMVCWVIRHMVLWRYTRHVSCGLPESKLDLIHMDYITVVIRRGKAGYGFTVTGSSPVTIRRVEEGSAAYQAGLRVGDAVVRINGQNVSRSIADSVAKIIRQSEKQIILDLQRQIPHKDHRHDPDIAQRTSLATISEQDNVIPETNRIVCKVDIEPTPSTSSDDSSMDLSHDSSRDSSHSSSSSHDPLIELGDWESPRSVKVGTRPDVEVRYQDLSEGDQERQSAIQKLLLCEEQFVSRMQFAIQRYSNPLRHKFVSPSEHGTLFQNVEKLVSISEYHVYKMKEDSRRYSDVKGPPIDVYLDTIGSIYLPKLLMMSEVFEQYCNGIKNSFRLLAELKSYEEFNQFLRDPALESGQLTISGFIQKPLEHIKNLVLNLQEILSLTSLEHQDMDNLSQVIETLRNTCNRINENNTRRSQTMTSIVSRSSRRSSRSTGSRSSDQSAAYTILSDSSSSSIESSVDTEVLDIQRRLVFCEHVQAFQLATAIRHMIYSGELMHVDGLLCTKLHAFLMNDLLLLTREQPNNALLVVDYPILLQDIVLTDWLDATTMDFILGIESRTNNPWVEPRTITLRAPSSEYKYTWKNILEQRMEWCRLEEDMMRRLDNFV</sequence>
<gene>
    <name evidence="5" type="ORF">LSH36_22g01015</name>
</gene>
<dbReference type="InterPro" id="IPR036034">
    <property type="entry name" value="PDZ_sf"/>
</dbReference>
<feature type="compositionally biased region" description="Basic and acidic residues" evidence="1">
    <location>
        <begin position="183"/>
        <end position="192"/>
    </location>
</feature>
<dbReference type="GO" id="GO:0005085">
    <property type="term" value="F:guanyl-nucleotide exchange factor activity"/>
    <property type="evidence" value="ECO:0007669"/>
    <property type="project" value="InterPro"/>
</dbReference>
<dbReference type="InterPro" id="IPR001478">
    <property type="entry name" value="PDZ"/>
</dbReference>
<evidence type="ECO:0000259" key="3">
    <source>
        <dbReference type="PROSITE" id="PS50010"/>
    </source>
</evidence>
<dbReference type="PANTHER" id="PTHR46848">
    <property type="entry name" value="REGULATOR OF G-PROTEIN SIGNALING 3"/>
    <property type="match status" value="1"/>
</dbReference>
<dbReference type="InterPro" id="IPR011993">
    <property type="entry name" value="PH-like_dom_sf"/>
</dbReference>
<dbReference type="InterPro" id="IPR000219">
    <property type="entry name" value="DH_dom"/>
</dbReference>
<name>A0AAD9KA29_9ANNE</name>
<evidence type="ECO:0000313" key="6">
    <source>
        <dbReference type="Proteomes" id="UP001208570"/>
    </source>
</evidence>
<dbReference type="SUPFAM" id="SSF48065">
    <property type="entry name" value="DBL homology domain (DH-domain)"/>
    <property type="match status" value="1"/>
</dbReference>
<dbReference type="EMBL" id="JAODUP010000022">
    <property type="protein sequence ID" value="KAK2167898.1"/>
    <property type="molecule type" value="Genomic_DNA"/>
</dbReference>
<keyword evidence="2" id="KW-0732">Signal</keyword>
<dbReference type="GO" id="GO:0005886">
    <property type="term" value="C:plasma membrane"/>
    <property type="evidence" value="ECO:0007669"/>
    <property type="project" value="TreeGrafter"/>
</dbReference>
<dbReference type="Gene3D" id="2.30.29.30">
    <property type="entry name" value="Pleckstrin-homology domain (PH domain)/Phosphotyrosine-binding domain (PTB)"/>
    <property type="match status" value="1"/>
</dbReference>
<dbReference type="Gene3D" id="2.30.42.10">
    <property type="match status" value="1"/>
</dbReference>
<accession>A0AAD9KA29</accession>
<keyword evidence="6" id="KW-1185">Reference proteome</keyword>
<dbReference type="SUPFAM" id="SSF50156">
    <property type="entry name" value="PDZ domain-like"/>
    <property type="match status" value="1"/>
</dbReference>
<dbReference type="SMART" id="SM00228">
    <property type="entry name" value="PDZ"/>
    <property type="match status" value="1"/>
</dbReference>
<dbReference type="PROSITE" id="PS50106">
    <property type="entry name" value="PDZ"/>
    <property type="match status" value="1"/>
</dbReference>
<feature type="signal peptide" evidence="2">
    <location>
        <begin position="1"/>
        <end position="19"/>
    </location>
</feature>
<feature type="region of interest" description="Disordered" evidence="1">
    <location>
        <begin position="168"/>
        <end position="214"/>
    </location>
</feature>
<organism evidence="5 6">
    <name type="scientific">Paralvinella palmiformis</name>
    <dbReference type="NCBI Taxonomy" id="53620"/>
    <lineage>
        <taxon>Eukaryota</taxon>
        <taxon>Metazoa</taxon>
        <taxon>Spiralia</taxon>
        <taxon>Lophotrochozoa</taxon>
        <taxon>Annelida</taxon>
        <taxon>Polychaeta</taxon>
        <taxon>Sedentaria</taxon>
        <taxon>Canalipalpata</taxon>
        <taxon>Terebellida</taxon>
        <taxon>Terebelliformia</taxon>
        <taxon>Alvinellidae</taxon>
        <taxon>Paralvinella</taxon>
    </lineage>
</organism>
<protein>
    <submittedName>
        <fullName evidence="5">Uncharacterized protein</fullName>
    </submittedName>
</protein>
<feature type="chain" id="PRO_5042129394" evidence="2">
    <location>
        <begin position="20"/>
        <end position="620"/>
    </location>
</feature>
<feature type="domain" description="PDZ" evidence="4">
    <location>
        <begin position="52"/>
        <end position="129"/>
    </location>
</feature>
<feature type="domain" description="DH" evidence="3">
    <location>
        <begin position="235"/>
        <end position="424"/>
    </location>
</feature>
<proteinExistence type="predicted"/>
<dbReference type="InterPro" id="IPR041489">
    <property type="entry name" value="PDZ_6"/>
</dbReference>
<evidence type="ECO:0000256" key="2">
    <source>
        <dbReference type="SAM" id="SignalP"/>
    </source>
</evidence>
<comment type="caution">
    <text evidence="5">The sequence shown here is derived from an EMBL/GenBank/DDBJ whole genome shotgun (WGS) entry which is preliminary data.</text>
</comment>